<gene>
    <name evidence="9" type="ORF">BXT84_14500</name>
</gene>
<evidence type="ECO:0000256" key="1">
    <source>
        <dbReference type="ARBA" id="ARBA00010982"/>
    </source>
</evidence>
<evidence type="ECO:0000256" key="2">
    <source>
        <dbReference type="ARBA" id="ARBA00012705"/>
    </source>
</evidence>
<dbReference type="InterPro" id="IPR002155">
    <property type="entry name" value="Thiolase"/>
</dbReference>
<dbReference type="EC" id="2.3.1.9" evidence="2"/>
<feature type="domain" description="Thiolase C-terminal" evidence="8">
    <location>
        <begin position="275"/>
        <end position="395"/>
    </location>
</feature>
<keyword evidence="4 6" id="KW-0012">Acyltransferase</keyword>
<feature type="domain" description="Thiolase N-terminal" evidence="7">
    <location>
        <begin position="11"/>
        <end position="265"/>
    </location>
</feature>
<sequence length="397" mass="41044">MLVSRSTEIYLLAGARTPFGTYGGTLKDIDSTELGRIAAEEAIRRAGLEPAHMDFAIVGNVLPSSPDAAYTARHVALNAGMAISAPALTVNRLCGSGLQAAISAAQSLVLGEGQVALAGGTENMSQAPFHLRNSRFGVKAGAPVLTDGLLDVLTDMGCGLGMGATAENLAEQYGITREAQDAYAALSQARAYQAQVSGLLQEEIVPVPVRVKGQITEFALDEHMRPGTTVETLARLKPAFKTPGTVTAGNASGINDGSAMLVLATGDFVQAHGLRPLARIVSYGVAGVDPRIMGIGPVPASRIALENAGLDIEDVGLVEINEAFASQYLAVEQELGLDRDKTNVNGGAIALGHPVGASGARLLLTLALEMRRRHQQFGLASLCIGGGQGIACVIEAV</sequence>
<organism evidence="9 10">
    <name type="scientific">Sulfobacillus thermotolerans</name>
    <dbReference type="NCBI Taxonomy" id="338644"/>
    <lineage>
        <taxon>Bacteria</taxon>
        <taxon>Bacillati</taxon>
        <taxon>Bacillota</taxon>
        <taxon>Clostridia</taxon>
        <taxon>Eubacteriales</taxon>
        <taxon>Clostridiales Family XVII. Incertae Sedis</taxon>
        <taxon>Sulfobacillus</taxon>
    </lineage>
</organism>
<dbReference type="InterPro" id="IPR016039">
    <property type="entry name" value="Thiolase-like"/>
</dbReference>
<evidence type="ECO:0000256" key="3">
    <source>
        <dbReference type="ARBA" id="ARBA00022679"/>
    </source>
</evidence>
<keyword evidence="3 6" id="KW-0808">Transferase</keyword>
<dbReference type="CDD" id="cd00751">
    <property type="entry name" value="thiolase"/>
    <property type="match status" value="1"/>
</dbReference>
<evidence type="ECO:0000256" key="5">
    <source>
        <dbReference type="ARBA" id="ARBA00030755"/>
    </source>
</evidence>
<name>A0ABN5H341_9FIRM</name>
<dbReference type="PROSITE" id="PS00099">
    <property type="entry name" value="THIOLASE_3"/>
    <property type="match status" value="1"/>
</dbReference>
<dbReference type="InterPro" id="IPR020610">
    <property type="entry name" value="Thiolase_AS"/>
</dbReference>
<evidence type="ECO:0000256" key="6">
    <source>
        <dbReference type="RuleBase" id="RU003557"/>
    </source>
</evidence>
<dbReference type="Pfam" id="PF00108">
    <property type="entry name" value="Thiolase_N"/>
    <property type="match status" value="1"/>
</dbReference>
<evidence type="ECO:0000313" key="9">
    <source>
        <dbReference type="EMBL" id="AUW95015.1"/>
    </source>
</evidence>
<accession>A0ABN5H341</accession>
<evidence type="ECO:0000259" key="7">
    <source>
        <dbReference type="Pfam" id="PF00108"/>
    </source>
</evidence>
<dbReference type="PANTHER" id="PTHR18919:SF107">
    <property type="entry name" value="ACETYL-COA ACETYLTRANSFERASE, CYTOSOLIC"/>
    <property type="match status" value="1"/>
</dbReference>
<dbReference type="InterPro" id="IPR020617">
    <property type="entry name" value="Thiolase_C"/>
</dbReference>
<dbReference type="PROSITE" id="PS00737">
    <property type="entry name" value="THIOLASE_2"/>
    <property type="match status" value="1"/>
</dbReference>
<dbReference type="InterPro" id="IPR020613">
    <property type="entry name" value="Thiolase_CS"/>
</dbReference>
<evidence type="ECO:0000256" key="4">
    <source>
        <dbReference type="ARBA" id="ARBA00023315"/>
    </source>
</evidence>
<dbReference type="Proteomes" id="UP000325292">
    <property type="component" value="Chromosome"/>
</dbReference>
<dbReference type="PIRSF" id="PIRSF000429">
    <property type="entry name" value="Ac-CoA_Ac_transf"/>
    <property type="match status" value="1"/>
</dbReference>
<evidence type="ECO:0000259" key="8">
    <source>
        <dbReference type="Pfam" id="PF02803"/>
    </source>
</evidence>
<reference evidence="9 10" key="1">
    <citation type="journal article" date="2019" name="Sci. Rep.">
        <title>Sulfobacillus thermotolerans: new insights into resistance and metabolic capacities of acidophilic chemolithotrophs.</title>
        <authorList>
            <person name="Panyushkina A.E."/>
            <person name="Babenko V.V."/>
            <person name="Nikitina A.S."/>
            <person name="Selezneva O.V."/>
            <person name="Tsaplina I.A."/>
            <person name="Letarova M.A."/>
            <person name="Kostryukova E.S."/>
            <person name="Letarov A.V."/>
        </authorList>
    </citation>
    <scope>NUCLEOTIDE SEQUENCE [LARGE SCALE GENOMIC DNA]</scope>
    <source>
        <strain evidence="9 10">Kr1</strain>
    </source>
</reference>
<dbReference type="NCBIfam" id="TIGR01930">
    <property type="entry name" value="AcCoA-C-Actrans"/>
    <property type="match status" value="1"/>
</dbReference>
<dbReference type="EMBL" id="CP019454">
    <property type="protein sequence ID" value="AUW95015.1"/>
    <property type="molecule type" value="Genomic_DNA"/>
</dbReference>
<comment type="similarity">
    <text evidence="1 6">Belongs to the thiolase-like superfamily. Thiolase family.</text>
</comment>
<evidence type="ECO:0000313" key="10">
    <source>
        <dbReference type="Proteomes" id="UP000325292"/>
    </source>
</evidence>
<dbReference type="PANTHER" id="PTHR18919">
    <property type="entry name" value="ACETYL-COA C-ACYLTRANSFERASE"/>
    <property type="match status" value="1"/>
</dbReference>
<protein>
    <recommendedName>
        <fullName evidence="2">acetyl-CoA C-acetyltransferase</fullName>
        <ecNumber evidence="2">2.3.1.9</ecNumber>
    </recommendedName>
    <alternativeName>
        <fullName evidence="5">Acetoacetyl-CoA thiolase</fullName>
    </alternativeName>
</protein>
<dbReference type="Gene3D" id="3.40.47.10">
    <property type="match status" value="1"/>
</dbReference>
<keyword evidence="10" id="KW-1185">Reference proteome</keyword>
<dbReference type="SUPFAM" id="SSF53901">
    <property type="entry name" value="Thiolase-like"/>
    <property type="match status" value="2"/>
</dbReference>
<dbReference type="InterPro" id="IPR020616">
    <property type="entry name" value="Thiolase_N"/>
</dbReference>
<dbReference type="Pfam" id="PF02803">
    <property type="entry name" value="Thiolase_C"/>
    <property type="match status" value="1"/>
</dbReference>
<proteinExistence type="inferred from homology"/>